<feature type="transmembrane region" description="Helical" evidence="1">
    <location>
        <begin position="136"/>
        <end position="156"/>
    </location>
</feature>
<organism evidence="2 3">
    <name type="scientific">Streptomyces apricus</name>
    <dbReference type="NCBI Taxonomy" id="1828112"/>
    <lineage>
        <taxon>Bacteria</taxon>
        <taxon>Bacillati</taxon>
        <taxon>Actinomycetota</taxon>
        <taxon>Actinomycetes</taxon>
        <taxon>Kitasatosporales</taxon>
        <taxon>Streptomycetaceae</taxon>
        <taxon>Streptomyces</taxon>
    </lineage>
</organism>
<dbReference type="AlphaFoldDB" id="A0A5B0AB21"/>
<accession>A0A5B0AB21</accession>
<keyword evidence="1" id="KW-0472">Membrane</keyword>
<proteinExistence type="predicted"/>
<sequence length="157" mass="17432">MLWDRVVMTEGERETLAIALDHAWRWYENRRSRALTLLQVLVLCLAISGALYGAAIQAEMFGLAGFVSAGTAGIFIAVEQEATRCHRSAALAADAVAELQDRLADALGTEKIRLHQRELESRAASPEYLGHDFTKWVMYLSVVVALSGSVYTWFFLP</sequence>
<gene>
    <name evidence="2" type="ORF">FGF04_31830</name>
</gene>
<name>A0A5B0AB21_9ACTN</name>
<evidence type="ECO:0000313" key="2">
    <source>
        <dbReference type="EMBL" id="KAA0927027.1"/>
    </source>
</evidence>
<dbReference type="Proteomes" id="UP000324965">
    <property type="component" value="Unassembled WGS sequence"/>
</dbReference>
<evidence type="ECO:0000256" key="1">
    <source>
        <dbReference type="SAM" id="Phobius"/>
    </source>
</evidence>
<protein>
    <submittedName>
        <fullName evidence="2">Uncharacterized protein</fullName>
    </submittedName>
</protein>
<feature type="transmembrane region" description="Helical" evidence="1">
    <location>
        <begin position="60"/>
        <end position="78"/>
    </location>
</feature>
<reference evidence="2 3" key="1">
    <citation type="submission" date="2019-05" db="EMBL/GenBank/DDBJ databases">
        <authorList>
            <person name="Hariharan J."/>
            <person name="Choudoir M.J."/>
            <person name="Diebold P."/>
            <person name="Panke-Buisse K."/>
            <person name="Buckley D.H."/>
        </authorList>
    </citation>
    <scope>NUCLEOTIDE SEQUENCE [LARGE SCALE GENOMIC DNA]</scope>
    <source>
        <strain evidence="2 3">SUN51</strain>
    </source>
</reference>
<evidence type="ECO:0000313" key="3">
    <source>
        <dbReference type="Proteomes" id="UP000324965"/>
    </source>
</evidence>
<dbReference type="OrthoDB" id="4187688at2"/>
<keyword evidence="1" id="KW-0812">Transmembrane</keyword>
<dbReference type="RefSeq" id="WP_149514842.1">
    <property type="nucleotide sequence ID" value="NZ_VDFC01000058.1"/>
</dbReference>
<dbReference type="EMBL" id="VDFC01000058">
    <property type="protein sequence ID" value="KAA0927027.1"/>
    <property type="molecule type" value="Genomic_DNA"/>
</dbReference>
<keyword evidence="3" id="KW-1185">Reference proteome</keyword>
<comment type="caution">
    <text evidence="2">The sequence shown here is derived from an EMBL/GenBank/DDBJ whole genome shotgun (WGS) entry which is preliminary data.</text>
</comment>
<feature type="transmembrane region" description="Helical" evidence="1">
    <location>
        <begin position="34"/>
        <end position="54"/>
    </location>
</feature>
<keyword evidence="1" id="KW-1133">Transmembrane helix</keyword>